<keyword evidence="4" id="KW-1185">Reference proteome</keyword>
<dbReference type="AlphaFoldDB" id="A0A1G6ETC7"/>
<dbReference type="EMBL" id="FMXO01000022">
    <property type="protein sequence ID" value="SDB60700.1"/>
    <property type="molecule type" value="Genomic_DNA"/>
</dbReference>
<keyword evidence="2" id="KW-0472">Membrane</keyword>
<feature type="compositionally biased region" description="Basic and acidic residues" evidence="1">
    <location>
        <begin position="137"/>
        <end position="149"/>
    </location>
</feature>
<reference evidence="3 4" key="1">
    <citation type="submission" date="2016-10" db="EMBL/GenBank/DDBJ databases">
        <authorList>
            <person name="de Groot N.N."/>
        </authorList>
    </citation>
    <scope>NUCLEOTIDE SEQUENCE [LARGE SCALE GENOMIC DNA]</scope>
    <source>
        <strain evidence="3 4">ASO4-2</strain>
    </source>
</reference>
<proteinExistence type="predicted"/>
<dbReference type="RefSeq" id="WP_092123785.1">
    <property type="nucleotide sequence ID" value="NZ_FMXO01000022.1"/>
</dbReference>
<feature type="region of interest" description="Disordered" evidence="1">
    <location>
        <begin position="92"/>
        <end position="203"/>
    </location>
</feature>
<dbReference type="Proteomes" id="UP000198771">
    <property type="component" value="Unassembled WGS sequence"/>
</dbReference>
<dbReference type="OrthoDB" id="5470832at2"/>
<protein>
    <recommendedName>
        <fullName evidence="5">Lipopolysaccharide assembly protein A domain-containing protein</fullName>
    </recommendedName>
</protein>
<evidence type="ECO:0000256" key="1">
    <source>
        <dbReference type="SAM" id="MobiDB-lite"/>
    </source>
</evidence>
<gene>
    <name evidence="3" type="ORF">SAMN05660653_03130</name>
</gene>
<keyword evidence="2" id="KW-1133">Transmembrane helix</keyword>
<evidence type="ECO:0008006" key="5">
    <source>
        <dbReference type="Google" id="ProtNLM"/>
    </source>
</evidence>
<sequence>MKLIKVLFLTLLFVLTMLFAVQNADILAIRIPFAFTWEPYFAYGFELPFLGLLAFLFVTGFLLTSFKYFGEYFALSRALEDTEKNVMALERELAPEPKSEPASEPKTEPLPETGSDLPEPETEKTEIKIKPAFPPEQKQDSVRGDEPAVGHEPTSTTSDQKTAAERIAMPPAASHTLHIPSEPTMQTSTPESTVEKKTVTSKDAAPMDDEILVRPAGPGWGATVLLAAAMALVISSGVYIVLNEQISSFSEHLGELHVQSGHMNSVQEEMARTMEQERIAFQEEMAAMGRQQALILDNLGYLDQQMQVLQNLPDVLRNRLMAGFLRDAAAKTAYLETQVETQEQRETLERVQQMLHDLAEDLDGDESAQ</sequence>
<name>A0A1G6ETC7_9BACT</name>
<accession>A0A1G6ETC7</accession>
<evidence type="ECO:0000256" key="2">
    <source>
        <dbReference type="SAM" id="Phobius"/>
    </source>
</evidence>
<feature type="compositionally biased region" description="Basic and acidic residues" evidence="1">
    <location>
        <begin position="92"/>
        <end position="109"/>
    </location>
</feature>
<keyword evidence="2" id="KW-0812">Transmembrane</keyword>
<evidence type="ECO:0000313" key="3">
    <source>
        <dbReference type="EMBL" id="SDB60700.1"/>
    </source>
</evidence>
<dbReference type="STRING" id="617002.SAMN05660653_03130"/>
<feature type="transmembrane region" description="Helical" evidence="2">
    <location>
        <begin position="220"/>
        <end position="242"/>
    </location>
</feature>
<evidence type="ECO:0000313" key="4">
    <source>
        <dbReference type="Proteomes" id="UP000198771"/>
    </source>
</evidence>
<feature type="transmembrane region" description="Helical" evidence="2">
    <location>
        <begin position="40"/>
        <end position="63"/>
    </location>
</feature>
<organism evidence="3 4">
    <name type="scientific">Desulfonatronum thiosulfatophilum</name>
    <dbReference type="NCBI Taxonomy" id="617002"/>
    <lineage>
        <taxon>Bacteria</taxon>
        <taxon>Pseudomonadati</taxon>
        <taxon>Thermodesulfobacteriota</taxon>
        <taxon>Desulfovibrionia</taxon>
        <taxon>Desulfovibrionales</taxon>
        <taxon>Desulfonatronaceae</taxon>
        <taxon>Desulfonatronum</taxon>
    </lineage>
</organism>
<feature type="compositionally biased region" description="Polar residues" evidence="1">
    <location>
        <begin position="183"/>
        <end position="192"/>
    </location>
</feature>